<evidence type="ECO:0000313" key="2">
    <source>
        <dbReference type="WBParaSite" id="HPBE_0002159701-mRNA-1"/>
    </source>
</evidence>
<dbReference type="PANTHER" id="PTHR45786">
    <property type="entry name" value="DNA BINDING PROTEIN-LIKE"/>
    <property type="match status" value="1"/>
</dbReference>
<proteinExistence type="predicted"/>
<protein>
    <submittedName>
        <fullName evidence="2">Helitron_like_N domain-containing protein</fullName>
    </submittedName>
</protein>
<dbReference type="WBParaSite" id="HPBE_0002159701-mRNA-1">
    <property type="protein sequence ID" value="HPBE_0002159701-mRNA-1"/>
    <property type="gene ID" value="HPBE_0002159701"/>
</dbReference>
<dbReference type="Proteomes" id="UP000050761">
    <property type="component" value="Unassembled WGS sequence"/>
</dbReference>
<name>A0A183GGJ7_HELPZ</name>
<organism evidence="1 2">
    <name type="scientific">Heligmosomoides polygyrus</name>
    <name type="common">Parasitic roundworm</name>
    <dbReference type="NCBI Taxonomy" id="6339"/>
    <lineage>
        <taxon>Eukaryota</taxon>
        <taxon>Metazoa</taxon>
        <taxon>Ecdysozoa</taxon>
        <taxon>Nematoda</taxon>
        <taxon>Chromadorea</taxon>
        <taxon>Rhabditida</taxon>
        <taxon>Rhabditina</taxon>
        <taxon>Rhabditomorpha</taxon>
        <taxon>Strongyloidea</taxon>
        <taxon>Heligmosomidae</taxon>
        <taxon>Heligmosomoides</taxon>
    </lineage>
</organism>
<keyword evidence="1" id="KW-1185">Reference proteome</keyword>
<dbReference type="AlphaFoldDB" id="A0A183GGJ7"/>
<reference evidence="2" key="1">
    <citation type="submission" date="2019-09" db="UniProtKB">
        <authorList>
            <consortium name="WormBaseParasite"/>
        </authorList>
    </citation>
    <scope>IDENTIFICATION</scope>
</reference>
<accession>A0A183GGJ7</accession>
<sequence length="188" mass="21379">MDEVARTEEQRAIEAQRTQRTVRMVFCQLKTDDHRRHNIATANEVGNDEEIPGERYVVLYERGQGLHTISHLDRLATLFPSATASAMRTWRTRVTQREFYSYLLFDRTGTFNPLLHAGKLFQQYNQKKLRLDTVNSLIEGDTHEGPPGRRIILAASSTGGPPHMIAQYQDEMCGSRAVIGELTCVTSE</sequence>
<dbReference type="PANTHER" id="PTHR45786:SF74">
    <property type="entry name" value="ATP-DEPENDENT DNA HELICASE"/>
    <property type="match status" value="1"/>
</dbReference>
<evidence type="ECO:0000313" key="1">
    <source>
        <dbReference type="Proteomes" id="UP000050761"/>
    </source>
</evidence>